<evidence type="ECO:0000259" key="2">
    <source>
        <dbReference type="Pfam" id="PF00561"/>
    </source>
</evidence>
<evidence type="ECO:0000256" key="1">
    <source>
        <dbReference type="SAM" id="Phobius"/>
    </source>
</evidence>
<proteinExistence type="predicted"/>
<dbReference type="STRING" id="1235802.C823_05427"/>
<dbReference type="InterPro" id="IPR000073">
    <property type="entry name" value="AB_hydrolase_1"/>
</dbReference>
<dbReference type="eggNOG" id="COG0596">
    <property type="taxonomic scope" value="Bacteria"/>
</dbReference>
<name>N1ZRF0_9FIRM</name>
<gene>
    <name evidence="3" type="ORF">C823_05427</name>
</gene>
<dbReference type="AlphaFoldDB" id="N1ZRF0"/>
<keyword evidence="1" id="KW-1133">Transmembrane helix</keyword>
<dbReference type="EMBL" id="AQFT01000160">
    <property type="protein sequence ID" value="EMZ19602.1"/>
    <property type="molecule type" value="Genomic_DNA"/>
</dbReference>
<sequence>MQVKISDMLDNASELIEESSKAGYPVNNDRIKKIVFTEIGCMLIFTKCKKDNLEKDKEISMRKKIWKAIKTIVLILLGFAAALMVWNFFCKKAEQTKIEAAYGTAVEVDGHSMVADVKGEENETTIILLPGWGSPSPVLEFLPLAEELSEDFRVITIEPFGYGISDSVGTEREISAVVEELHECVQKLGCDQYYLMPHSLSGLYSLYWANAYPQEVRGFIGIDPSVPKQSDEEPLPISMVTLNKLSAYFQKTTNMLGITRLCSIGHPKNAIYADTSYPYSERELEVFRILSMDFAYSKDIMNEIGHMEDSLESVRDMKFPETVPVLQFVSGDNCELLETWEPLHREVITETDMSEVLRLDGGHYLHFERKQELVQKVREWVRIVEDVEKGL</sequence>
<keyword evidence="4" id="KW-1185">Reference proteome</keyword>
<dbReference type="InterPro" id="IPR050266">
    <property type="entry name" value="AB_hydrolase_sf"/>
</dbReference>
<comment type="caution">
    <text evidence="3">The sequence shown here is derived from an EMBL/GenBank/DDBJ whole genome shotgun (WGS) entry which is preliminary data.</text>
</comment>
<dbReference type="PANTHER" id="PTHR43798">
    <property type="entry name" value="MONOACYLGLYCEROL LIPASE"/>
    <property type="match status" value="1"/>
</dbReference>
<dbReference type="GO" id="GO:0016020">
    <property type="term" value="C:membrane"/>
    <property type="evidence" value="ECO:0007669"/>
    <property type="project" value="TreeGrafter"/>
</dbReference>
<organism evidence="3 4">
    <name type="scientific">Eubacterium plexicaudatum ASF492</name>
    <dbReference type="NCBI Taxonomy" id="1235802"/>
    <lineage>
        <taxon>Bacteria</taxon>
        <taxon>Bacillati</taxon>
        <taxon>Bacillota</taxon>
        <taxon>Clostridia</taxon>
        <taxon>Eubacteriales</taxon>
        <taxon>Eubacteriaceae</taxon>
        <taxon>Eubacterium</taxon>
    </lineage>
</organism>
<dbReference type="Pfam" id="PF00561">
    <property type="entry name" value="Abhydrolase_1"/>
    <property type="match status" value="1"/>
</dbReference>
<dbReference type="SUPFAM" id="SSF53474">
    <property type="entry name" value="alpha/beta-Hydrolases"/>
    <property type="match status" value="1"/>
</dbReference>
<dbReference type="PANTHER" id="PTHR43798:SF33">
    <property type="entry name" value="HYDROLASE, PUTATIVE (AFU_ORTHOLOGUE AFUA_2G14860)-RELATED"/>
    <property type="match status" value="1"/>
</dbReference>
<dbReference type="HOGENOM" id="CLU_020336_9_2_9"/>
<protein>
    <recommendedName>
        <fullName evidence="2">AB hydrolase-1 domain-containing protein</fullName>
    </recommendedName>
</protein>
<evidence type="ECO:0000313" key="4">
    <source>
        <dbReference type="Proteomes" id="UP000012589"/>
    </source>
</evidence>
<accession>N1ZRF0</accession>
<dbReference type="Proteomes" id="UP000012589">
    <property type="component" value="Unassembled WGS sequence"/>
</dbReference>
<feature type="transmembrane region" description="Helical" evidence="1">
    <location>
        <begin position="71"/>
        <end position="89"/>
    </location>
</feature>
<keyword evidence="1" id="KW-0812">Transmembrane</keyword>
<feature type="domain" description="AB hydrolase-1" evidence="2">
    <location>
        <begin position="125"/>
        <end position="251"/>
    </location>
</feature>
<dbReference type="InterPro" id="IPR029058">
    <property type="entry name" value="AB_hydrolase_fold"/>
</dbReference>
<dbReference type="Gene3D" id="3.40.50.1820">
    <property type="entry name" value="alpha/beta hydrolase"/>
    <property type="match status" value="1"/>
</dbReference>
<keyword evidence="1" id="KW-0472">Membrane</keyword>
<reference evidence="3 4" key="1">
    <citation type="journal article" date="2014" name="Genome Announc.">
        <title>Draft genome sequences of the altered schaedler flora, a defined bacterial community from gnotobiotic mice.</title>
        <authorList>
            <person name="Wannemuehler M.J."/>
            <person name="Overstreet A.M."/>
            <person name="Ward D.V."/>
            <person name="Phillips G.J."/>
        </authorList>
    </citation>
    <scope>NUCLEOTIDE SEQUENCE [LARGE SCALE GENOMIC DNA]</scope>
    <source>
        <strain evidence="3 4">ASF492</strain>
    </source>
</reference>
<evidence type="ECO:0000313" key="3">
    <source>
        <dbReference type="EMBL" id="EMZ19602.1"/>
    </source>
</evidence>
<dbReference type="PATRIC" id="fig|1235802.3.peg.5730"/>